<keyword evidence="2" id="KW-1185">Reference proteome</keyword>
<organism evidence="1 2">
    <name type="scientific">Abeliophyllum distichum</name>
    <dbReference type="NCBI Taxonomy" id="126358"/>
    <lineage>
        <taxon>Eukaryota</taxon>
        <taxon>Viridiplantae</taxon>
        <taxon>Streptophyta</taxon>
        <taxon>Embryophyta</taxon>
        <taxon>Tracheophyta</taxon>
        <taxon>Spermatophyta</taxon>
        <taxon>Magnoliopsida</taxon>
        <taxon>eudicotyledons</taxon>
        <taxon>Gunneridae</taxon>
        <taxon>Pentapetalae</taxon>
        <taxon>asterids</taxon>
        <taxon>lamiids</taxon>
        <taxon>Lamiales</taxon>
        <taxon>Oleaceae</taxon>
        <taxon>Forsythieae</taxon>
        <taxon>Abeliophyllum</taxon>
    </lineage>
</organism>
<dbReference type="PANTHER" id="PTHR33052">
    <property type="entry name" value="DUF4228 DOMAIN PROTEIN-RELATED"/>
    <property type="match status" value="1"/>
</dbReference>
<proteinExistence type="predicted"/>
<dbReference type="AlphaFoldDB" id="A0ABD1P8I2"/>
<dbReference type="Pfam" id="PF14009">
    <property type="entry name" value="PADRE"/>
    <property type="match status" value="1"/>
</dbReference>
<accession>A0ABD1P8I2</accession>
<evidence type="ECO:0000313" key="1">
    <source>
        <dbReference type="EMBL" id="KAL2460189.1"/>
    </source>
</evidence>
<evidence type="ECO:0000313" key="2">
    <source>
        <dbReference type="Proteomes" id="UP001604336"/>
    </source>
</evidence>
<dbReference type="InterPro" id="IPR025322">
    <property type="entry name" value="PADRE_dom"/>
</dbReference>
<comment type="caution">
    <text evidence="1">The sequence shown here is derived from an EMBL/GenBank/DDBJ whole genome shotgun (WGS) entry which is preliminary data.</text>
</comment>
<sequence length="166" mass="17898">MGNCRSCESRSIATAKLILVNGELEECSCPIKVSNLLEQKPDCFICNSDEMGFGEFVSAIDGDEELQPGELYFELPLKWLSHRLQAVDMASLAVKASVALTSSDGIIACWCYGSKKVGPVIMFHDKDDKSRPLLAADGGGRGGRGGGAYDCKGRKFDAKLSIVLEE</sequence>
<name>A0ABD1P8I2_9LAMI</name>
<gene>
    <name evidence="1" type="ORF">Adt_43609</name>
</gene>
<dbReference type="Proteomes" id="UP001604336">
    <property type="component" value="Unassembled WGS sequence"/>
</dbReference>
<reference evidence="2" key="1">
    <citation type="submission" date="2024-07" db="EMBL/GenBank/DDBJ databases">
        <title>Two chromosome-level genome assemblies of Korean endemic species Abeliophyllum distichum and Forsythia ovata (Oleaceae).</title>
        <authorList>
            <person name="Jang H."/>
        </authorList>
    </citation>
    <scope>NUCLEOTIDE SEQUENCE [LARGE SCALE GENOMIC DNA]</scope>
</reference>
<protein>
    <submittedName>
        <fullName evidence="1">Uncharacterized protein</fullName>
    </submittedName>
</protein>
<dbReference type="EMBL" id="JBFOLK010000014">
    <property type="protein sequence ID" value="KAL2460189.1"/>
    <property type="molecule type" value="Genomic_DNA"/>
</dbReference>